<organism evidence="2 3">
    <name type="scientific">Amycolatopsis rhabdoformis</name>
    <dbReference type="NCBI Taxonomy" id="1448059"/>
    <lineage>
        <taxon>Bacteria</taxon>
        <taxon>Bacillati</taxon>
        <taxon>Actinomycetota</taxon>
        <taxon>Actinomycetes</taxon>
        <taxon>Pseudonocardiales</taxon>
        <taxon>Pseudonocardiaceae</taxon>
        <taxon>Amycolatopsis</taxon>
    </lineage>
</organism>
<keyword evidence="1" id="KW-0732">Signal</keyword>
<accession>A0ABZ1I6X3</accession>
<protein>
    <submittedName>
        <fullName evidence="2">Uncharacterized protein</fullName>
    </submittedName>
</protein>
<proteinExistence type="predicted"/>
<dbReference type="EMBL" id="CP142149">
    <property type="protein sequence ID" value="WSE30148.1"/>
    <property type="molecule type" value="Genomic_DNA"/>
</dbReference>
<name>A0ABZ1I6X3_9PSEU</name>
<dbReference type="Proteomes" id="UP001330812">
    <property type="component" value="Chromosome"/>
</dbReference>
<gene>
    <name evidence="2" type="ORF">VSH64_46405</name>
</gene>
<evidence type="ECO:0000256" key="1">
    <source>
        <dbReference type="SAM" id="SignalP"/>
    </source>
</evidence>
<reference evidence="2 3" key="1">
    <citation type="journal article" date="2015" name="Int. J. Syst. Evol. Microbiol.">
        <title>Amycolatopsis rhabdoformis sp. nov., an actinomycete isolated from a tropical forest soil.</title>
        <authorList>
            <person name="Souza W.R."/>
            <person name="Silva R.E."/>
            <person name="Goodfellow M."/>
            <person name="Busarakam K."/>
            <person name="Figueiro F.S."/>
            <person name="Ferreira D."/>
            <person name="Rodrigues-Filho E."/>
            <person name="Moraes L.A.B."/>
            <person name="Zucchi T.D."/>
        </authorList>
    </citation>
    <scope>NUCLEOTIDE SEQUENCE [LARGE SCALE GENOMIC DNA]</scope>
    <source>
        <strain evidence="2 3">NCIMB 14900</strain>
    </source>
</reference>
<feature type="chain" id="PRO_5046527823" evidence="1">
    <location>
        <begin position="31"/>
        <end position="51"/>
    </location>
</feature>
<evidence type="ECO:0000313" key="2">
    <source>
        <dbReference type="EMBL" id="WSE30148.1"/>
    </source>
</evidence>
<evidence type="ECO:0000313" key="3">
    <source>
        <dbReference type="Proteomes" id="UP001330812"/>
    </source>
</evidence>
<keyword evidence="3" id="KW-1185">Reference proteome</keyword>
<sequence length="51" mass="5149">MASRSRAVVATLTAVFTLAFTAFTVAPATAATPATAAAVQTHAACVRPCHF</sequence>
<feature type="signal peptide" evidence="1">
    <location>
        <begin position="1"/>
        <end position="30"/>
    </location>
</feature>
<dbReference type="RefSeq" id="WP_326569104.1">
    <property type="nucleotide sequence ID" value="NZ_CP142149.1"/>
</dbReference>